<gene>
    <name evidence="3" type="ORF">N658DRAFT_558946</name>
</gene>
<feature type="region of interest" description="Disordered" evidence="1">
    <location>
        <begin position="392"/>
        <end position="442"/>
    </location>
</feature>
<comment type="caution">
    <text evidence="3">The sequence shown here is derived from an EMBL/GenBank/DDBJ whole genome shotgun (WGS) entry which is preliminary data.</text>
</comment>
<name>A0AAN6Q0Q9_9PEZI</name>
<feature type="region of interest" description="Disordered" evidence="1">
    <location>
        <begin position="762"/>
        <end position="789"/>
    </location>
</feature>
<feature type="compositionally biased region" description="Basic and acidic residues" evidence="1">
    <location>
        <begin position="467"/>
        <end position="478"/>
    </location>
</feature>
<protein>
    <recommendedName>
        <fullName evidence="2">DUF2293 domain-containing protein</fullName>
    </recommendedName>
</protein>
<feature type="compositionally biased region" description="Acidic residues" evidence="1">
    <location>
        <begin position="295"/>
        <end position="310"/>
    </location>
</feature>
<evidence type="ECO:0000313" key="3">
    <source>
        <dbReference type="EMBL" id="KAK4101462.1"/>
    </source>
</evidence>
<dbReference type="InterPro" id="IPR018744">
    <property type="entry name" value="DUF2293"/>
</dbReference>
<feature type="region of interest" description="Disordered" evidence="1">
    <location>
        <begin position="540"/>
        <end position="566"/>
    </location>
</feature>
<keyword evidence="4" id="KW-1185">Reference proteome</keyword>
<evidence type="ECO:0000313" key="4">
    <source>
        <dbReference type="Proteomes" id="UP001305647"/>
    </source>
</evidence>
<dbReference type="AlphaFoldDB" id="A0AAN6Q0Q9"/>
<dbReference type="EMBL" id="MU863635">
    <property type="protein sequence ID" value="KAK4101462.1"/>
    <property type="molecule type" value="Genomic_DNA"/>
</dbReference>
<evidence type="ECO:0000259" key="2">
    <source>
        <dbReference type="Pfam" id="PF10056"/>
    </source>
</evidence>
<feature type="region of interest" description="Disordered" evidence="1">
    <location>
        <begin position="295"/>
        <end position="376"/>
    </location>
</feature>
<feature type="compositionally biased region" description="Polar residues" evidence="1">
    <location>
        <begin position="422"/>
        <end position="432"/>
    </location>
</feature>
<feature type="region of interest" description="Disordered" evidence="1">
    <location>
        <begin position="1"/>
        <end position="33"/>
    </location>
</feature>
<evidence type="ECO:0000256" key="1">
    <source>
        <dbReference type="SAM" id="MobiDB-lite"/>
    </source>
</evidence>
<accession>A0AAN6Q0Q9</accession>
<dbReference type="PANTHER" id="PTHR38113:SF1">
    <property type="entry name" value="DUF2293 DOMAIN-CONTAINING PROTEIN"/>
    <property type="match status" value="1"/>
</dbReference>
<feature type="compositionally biased region" description="Basic and acidic residues" evidence="1">
    <location>
        <begin position="320"/>
        <end position="329"/>
    </location>
</feature>
<reference evidence="3" key="2">
    <citation type="submission" date="2023-05" db="EMBL/GenBank/DDBJ databases">
        <authorList>
            <consortium name="Lawrence Berkeley National Laboratory"/>
            <person name="Steindorff A."/>
            <person name="Hensen N."/>
            <person name="Bonometti L."/>
            <person name="Westerberg I."/>
            <person name="Brannstrom I.O."/>
            <person name="Guillou S."/>
            <person name="Cros-Aarteil S."/>
            <person name="Calhoun S."/>
            <person name="Haridas S."/>
            <person name="Kuo A."/>
            <person name="Mondo S."/>
            <person name="Pangilinan J."/>
            <person name="Riley R."/>
            <person name="Labutti K."/>
            <person name="Andreopoulos B."/>
            <person name="Lipzen A."/>
            <person name="Chen C."/>
            <person name="Yanf M."/>
            <person name="Daum C."/>
            <person name="Ng V."/>
            <person name="Clum A."/>
            <person name="Ohm R."/>
            <person name="Martin F."/>
            <person name="Silar P."/>
            <person name="Natvig D."/>
            <person name="Lalanne C."/>
            <person name="Gautier V."/>
            <person name="Ament-Velasquez S.L."/>
            <person name="Kruys A."/>
            <person name="Hutchinson M.I."/>
            <person name="Powell A.J."/>
            <person name="Barry K."/>
            <person name="Miller A.N."/>
            <person name="Grigoriev I.V."/>
            <person name="Debuchy R."/>
            <person name="Gladieux P."/>
            <person name="Thoren M.H."/>
            <person name="Johannesson H."/>
        </authorList>
    </citation>
    <scope>NUCLEOTIDE SEQUENCE</scope>
    <source>
        <strain evidence="3">CBS 757.83</strain>
    </source>
</reference>
<dbReference type="PANTHER" id="PTHR38113">
    <property type="match status" value="1"/>
</dbReference>
<dbReference type="Proteomes" id="UP001305647">
    <property type="component" value="Unassembled WGS sequence"/>
</dbReference>
<organism evidence="3 4">
    <name type="scientific">Parathielavia hyrcaniae</name>
    <dbReference type="NCBI Taxonomy" id="113614"/>
    <lineage>
        <taxon>Eukaryota</taxon>
        <taxon>Fungi</taxon>
        <taxon>Dikarya</taxon>
        <taxon>Ascomycota</taxon>
        <taxon>Pezizomycotina</taxon>
        <taxon>Sordariomycetes</taxon>
        <taxon>Sordariomycetidae</taxon>
        <taxon>Sordariales</taxon>
        <taxon>Chaetomiaceae</taxon>
        <taxon>Parathielavia</taxon>
    </lineage>
</organism>
<proteinExistence type="predicted"/>
<reference evidence="3" key="1">
    <citation type="journal article" date="2023" name="Mol. Phylogenet. Evol.">
        <title>Genome-scale phylogeny and comparative genomics of the fungal order Sordariales.</title>
        <authorList>
            <person name="Hensen N."/>
            <person name="Bonometti L."/>
            <person name="Westerberg I."/>
            <person name="Brannstrom I.O."/>
            <person name="Guillou S."/>
            <person name="Cros-Aarteil S."/>
            <person name="Calhoun S."/>
            <person name="Haridas S."/>
            <person name="Kuo A."/>
            <person name="Mondo S."/>
            <person name="Pangilinan J."/>
            <person name="Riley R."/>
            <person name="LaButti K."/>
            <person name="Andreopoulos B."/>
            <person name="Lipzen A."/>
            <person name="Chen C."/>
            <person name="Yan M."/>
            <person name="Daum C."/>
            <person name="Ng V."/>
            <person name="Clum A."/>
            <person name="Steindorff A."/>
            <person name="Ohm R.A."/>
            <person name="Martin F."/>
            <person name="Silar P."/>
            <person name="Natvig D.O."/>
            <person name="Lalanne C."/>
            <person name="Gautier V."/>
            <person name="Ament-Velasquez S.L."/>
            <person name="Kruys A."/>
            <person name="Hutchinson M.I."/>
            <person name="Powell A.J."/>
            <person name="Barry K."/>
            <person name="Miller A.N."/>
            <person name="Grigoriev I.V."/>
            <person name="Debuchy R."/>
            <person name="Gladieux P."/>
            <person name="Hiltunen Thoren M."/>
            <person name="Johannesson H."/>
        </authorList>
    </citation>
    <scope>NUCLEOTIDE SEQUENCE</scope>
    <source>
        <strain evidence="3">CBS 757.83</strain>
    </source>
</reference>
<dbReference type="Pfam" id="PF10056">
    <property type="entry name" value="DUF2293"/>
    <property type="match status" value="1"/>
</dbReference>
<feature type="domain" description="DUF2293" evidence="2">
    <location>
        <begin position="183"/>
        <end position="272"/>
    </location>
</feature>
<feature type="compositionally biased region" description="Polar residues" evidence="1">
    <location>
        <begin position="335"/>
        <end position="347"/>
    </location>
</feature>
<sequence>MGREKRSAPGVGAGDHAKERHKRDRRGNLIDRKGNVIDWTAPVPPGLVARPEKPRVSSKHKSWFEFIENKDKKKKLEFEFTDRKEPPPGFEFVPIGNPALTTACKELSREQDAMIFIVTSAHGFSKSLSSQLNRAGHHIRQTVVEQARAMLGDDHLEFTGGAPGLPEPIPERQEDINKQADAAIRDLFPRIPNTDRQRIIEHAFNKSRANGKDGPPVGLATHIPLSRRVQLAVLAHIRHTHTRYDQLLRETTYVNARKAVESLCLDFLVKWRGDEETGRDQLDEILCEIIVISDSESDESDDDDEDEDDSSVVSSADESPVDRAMRDGRPATATVAPNNSSTASKVTNKPRGETVLKANHALQRVKKVSNKDKKAAKWAQRGFQRYQAARDQAWHQAVERQRLGDGGPMESSGAATKDRSSSHGPQRLQNGEPSRPGPGFAEARSPAQLLLYAQCAYDTSLSSVGTSHERGSRAHELQRPVPGATYHMPQPGRVSENPPSNGLRPIVEPRSSRFAPGVERVRYHGHEDLKDYLVQSIEPPSPQVPNFRQRVPASNRQPEPRFSYGVESPTQATAHNRGAMGLAGSMPSAQASRPAFADEGFIRLPPRPDPNRIPSTLGQGFILLNPEPVIAPGTNVATATPGGLGLQHSSAWQDGVASHGDASIRSGARPVWVGHDGAILRSEARPIVIQDYPSPPRQPRTDPAYMPSEYRRLSPRWLDARQAGPGWVQERDRAQPGPRIDQRIESLQDEFVEFVRVSNKFPRQHEPRPAATGTGRYNMRSPAPQQQATQQPYDGIVRHDSAIAPAPGQRVERVVGRVEVPVFPDENASYAGRPTDGYPRQERVVGIEYVQPRPSLETRIYPDRGFFYDARDPVFRSRSKSVLPVAYQGLQYQPSPGHPRRNEVITLD</sequence>
<feature type="region of interest" description="Disordered" evidence="1">
    <location>
        <begin position="463"/>
        <end position="484"/>
    </location>
</feature>